<gene>
    <name evidence="2" type="ORF">GPUH_LOCUS23522</name>
</gene>
<sequence length="174" mass="19548">MQSTVEESAENLSLPATVGLQKNAQLDQLEPALRATDDLGEFISLAEEMEKRPPIRIKIALANVAFKNCVNKNSDKKNRVRKKRKRKHRMSDSWNEEVNGVLPSCSGVDCYRVEDASPQSGGPSRILLRITRRKNDVSVADSQNNRHVPLGEPSKGDHITFLFLYRSFFAKIAV</sequence>
<reference evidence="4" key="1">
    <citation type="submission" date="2016-06" db="UniProtKB">
        <authorList>
            <consortium name="WormBaseParasite"/>
        </authorList>
    </citation>
    <scope>IDENTIFICATION</scope>
</reference>
<evidence type="ECO:0000313" key="2">
    <source>
        <dbReference type="EMBL" id="VDN41587.1"/>
    </source>
</evidence>
<keyword evidence="3" id="KW-1185">Reference proteome</keyword>
<dbReference type="Proteomes" id="UP000271098">
    <property type="component" value="Unassembled WGS sequence"/>
</dbReference>
<feature type="region of interest" description="Disordered" evidence="1">
    <location>
        <begin position="73"/>
        <end position="94"/>
    </location>
</feature>
<dbReference type="WBParaSite" id="GPUH_0002355201-mRNA-1">
    <property type="protein sequence ID" value="GPUH_0002355201-mRNA-1"/>
    <property type="gene ID" value="GPUH_0002355201"/>
</dbReference>
<name>A0A183ERD1_9BILA</name>
<evidence type="ECO:0000313" key="4">
    <source>
        <dbReference type="WBParaSite" id="GPUH_0002355201-mRNA-1"/>
    </source>
</evidence>
<accession>A0A183ERD1</accession>
<dbReference type="EMBL" id="UYRT01098093">
    <property type="protein sequence ID" value="VDN41587.1"/>
    <property type="molecule type" value="Genomic_DNA"/>
</dbReference>
<dbReference type="AlphaFoldDB" id="A0A183ERD1"/>
<reference evidence="2 3" key="2">
    <citation type="submission" date="2018-11" db="EMBL/GenBank/DDBJ databases">
        <authorList>
            <consortium name="Pathogen Informatics"/>
        </authorList>
    </citation>
    <scope>NUCLEOTIDE SEQUENCE [LARGE SCALE GENOMIC DNA]</scope>
</reference>
<evidence type="ECO:0000313" key="3">
    <source>
        <dbReference type="Proteomes" id="UP000271098"/>
    </source>
</evidence>
<feature type="compositionally biased region" description="Basic residues" evidence="1">
    <location>
        <begin position="78"/>
        <end position="89"/>
    </location>
</feature>
<evidence type="ECO:0000256" key="1">
    <source>
        <dbReference type="SAM" id="MobiDB-lite"/>
    </source>
</evidence>
<proteinExistence type="predicted"/>
<organism evidence="4">
    <name type="scientific">Gongylonema pulchrum</name>
    <dbReference type="NCBI Taxonomy" id="637853"/>
    <lineage>
        <taxon>Eukaryota</taxon>
        <taxon>Metazoa</taxon>
        <taxon>Ecdysozoa</taxon>
        <taxon>Nematoda</taxon>
        <taxon>Chromadorea</taxon>
        <taxon>Rhabditida</taxon>
        <taxon>Spirurina</taxon>
        <taxon>Spiruromorpha</taxon>
        <taxon>Spiruroidea</taxon>
        <taxon>Gongylonematidae</taxon>
        <taxon>Gongylonema</taxon>
    </lineage>
</organism>
<protein>
    <submittedName>
        <fullName evidence="2 4">Uncharacterized protein</fullName>
    </submittedName>
</protein>
<dbReference type="OrthoDB" id="10662327at2759"/>